<dbReference type="EMBL" id="UZAL01041058">
    <property type="protein sequence ID" value="VDP77947.1"/>
    <property type="molecule type" value="Genomic_DNA"/>
</dbReference>
<evidence type="ECO:0000313" key="1">
    <source>
        <dbReference type="EMBL" id="VDP77947.1"/>
    </source>
</evidence>
<organism evidence="1 2">
    <name type="scientific">Schistosoma mattheei</name>
    <dbReference type="NCBI Taxonomy" id="31246"/>
    <lineage>
        <taxon>Eukaryota</taxon>
        <taxon>Metazoa</taxon>
        <taxon>Spiralia</taxon>
        <taxon>Lophotrochozoa</taxon>
        <taxon>Platyhelminthes</taxon>
        <taxon>Trematoda</taxon>
        <taxon>Digenea</taxon>
        <taxon>Strigeidida</taxon>
        <taxon>Schistosomatoidea</taxon>
        <taxon>Schistosomatidae</taxon>
        <taxon>Schistosoma</taxon>
    </lineage>
</organism>
<gene>
    <name evidence="1" type="ORF">SMTD_LOCUS18751</name>
</gene>
<dbReference type="STRING" id="31246.A0A183PWL5"/>
<reference evidence="1 2" key="1">
    <citation type="submission" date="2018-11" db="EMBL/GenBank/DDBJ databases">
        <authorList>
            <consortium name="Pathogen Informatics"/>
        </authorList>
    </citation>
    <scope>NUCLEOTIDE SEQUENCE [LARGE SCALE GENOMIC DNA]</scope>
    <source>
        <strain>Denwood</strain>
        <strain evidence="2">Zambia</strain>
    </source>
</reference>
<accession>A0A183PWL5</accession>
<sequence length="199" mass="22677">MFSRNLGTESSVLHNQLYPPMFKAREEVLRLFEQLCIRRPNDIKDVLPEVVEVILACSDRTRLKERGLDYIFPALTPFHAYSSHTRLQKACTGGVNGSLTFYDFKIGRYFLHTTGFFGMGGQQVKPLSIHPVPPLIPPPSSTPKLSSTSALSHNEFVNNNDMNKNQHPLPDRLEVWIDWPESRVLHLVTNIGIRRRVAL</sequence>
<name>A0A183PWL5_9TREM</name>
<keyword evidence="2" id="KW-1185">Reference proteome</keyword>
<protein>
    <submittedName>
        <fullName evidence="1">Uncharacterized protein</fullName>
    </submittedName>
</protein>
<dbReference type="AlphaFoldDB" id="A0A183PWL5"/>
<dbReference type="Proteomes" id="UP000269396">
    <property type="component" value="Unassembled WGS sequence"/>
</dbReference>
<evidence type="ECO:0000313" key="2">
    <source>
        <dbReference type="Proteomes" id="UP000269396"/>
    </source>
</evidence>
<proteinExistence type="predicted"/>